<accession>A0A8J7TIW9</accession>
<dbReference type="PANTHER" id="PTHR46947">
    <property type="entry name" value="WD REPEAT-CONTAINING PROTEIN 73"/>
    <property type="match status" value="1"/>
</dbReference>
<organism evidence="2 3">
    <name type="scientific">Atractosteus spatula</name>
    <name type="common">Alligator gar</name>
    <name type="synonym">Lepisosteus spatula</name>
    <dbReference type="NCBI Taxonomy" id="7917"/>
    <lineage>
        <taxon>Eukaryota</taxon>
        <taxon>Metazoa</taxon>
        <taxon>Chordata</taxon>
        <taxon>Craniata</taxon>
        <taxon>Vertebrata</taxon>
        <taxon>Euteleostomi</taxon>
        <taxon>Actinopterygii</taxon>
        <taxon>Neopterygii</taxon>
        <taxon>Holostei</taxon>
        <taxon>Semionotiformes</taxon>
        <taxon>Lepisosteidae</taxon>
        <taxon>Atractosteus</taxon>
    </lineage>
</organism>
<dbReference type="GO" id="GO:0031122">
    <property type="term" value="P:cytoplasmic microtubule organization"/>
    <property type="evidence" value="ECO:0007669"/>
    <property type="project" value="TreeGrafter"/>
</dbReference>
<dbReference type="AlphaFoldDB" id="A0A8J7TIW9"/>
<dbReference type="InterPro" id="IPR001680">
    <property type="entry name" value="WD40_rpt"/>
</dbReference>
<evidence type="ECO:0000256" key="1">
    <source>
        <dbReference type="SAM" id="Phobius"/>
    </source>
</evidence>
<evidence type="ECO:0000313" key="2">
    <source>
        <dbReference type="EMBL" id="MBN3324933.1"/>
    </source>
</evidence>
<name>A0A8J7TIW9_ATRSP</name>
<reference evidence="2" key="1">
    <citation type="journal article" date="2021" name="Cell">
        <title>Tracing the genetic footprints of vertebrate landing in non-teleost ray-finned fishes.</title>
        <authorList>
            <person name="Bi X."/>
            <person name="Wang K."/>
            <person name="Yang L."/>
            <person name="Pan H."/>
            <person name="Jiang H."/>
            <person name="Wei Q."/>
            <person name="Fang M."/>
            <person name="Yu H."/>
            <person name="Zhu C."/>
            <person name="Cai Y."/>
            <person name="He Y."/>
            <person name="Gan X."/>
            <person name="Zeng H."/>
            <person name="Yu D."/>
            <person name="Zhu Y."/>
            <person name="Jiang H."/>
            <person name="Qiu Q."/>
            <person name="Yang H."/>
            <person name="Zhang Y.E."/>
            <person name="Wang W."/>
            <person name="Zhu M."/>
            <person name="He S."/>
            <person name="Zhang G."/>
        </authorList>
    </citation>
    <scope>NUCLEOTIDE SEQUENCE</scope>
    <source>
        <strain evidence="2">Allg_001</strain>
    </source>
</reference>
<feature type="transmembrane region" description="Helical" evidence="1">
    <location>
        <begin position="92"/>
        <end position="115"/>
    </location>
</feature>
<dbReference type="InterPro" id="IPR036322">
    <property type="entry name" value="WD40_repeat_dom_sf"/>
</dbReference>
<dbReference type="EMBL" id="JAAWVO010073544">
    <property type="protein sequence ID" value="MBN3324933.1"/>
    <property type="molecule type" value="Genomic_DNA"/>
</dbReference>
<dbReference type="InterPro" id="IPR015943">
    <property type="entry name" value="WD40/YVTN_repeat-like_dom_sf"/>
</dbReference>
<feature type="non-terminal residue" evidence="2">
    <location>
        <position position="446"/>
    </location>
</feature>
<feature type="non-terminal residue" evidence="2">
    <location>
        <position position="1"/>
    </location>
</feature>
<evidence type="ECO:0000313" key="3">
    <source>
        <dbReference type="Proteomes" id="UP000736164"/>
    </source>
</evidence>
<gene>
    <name evidence="2" type="primary">Wdr73</name>
    <name evidence="2" type="ORF">GTO95_0015125</name>
</gene>
<dbReference type="GO" id="GO:0000922">
    <property type="term" value="C:spindle pole"/>
    <property type="evidence" value="ECO:0007669"/>
    <property type="project" value="TreeGrafter"/>
</dbReference>
<proteinExistence type="predicted"/>
<dbReference type="SMART" id="SM00320">
    <property type="entry name" value="WD40"/>
    <property type="match status" value="3"/>
</dbReference>
<sequence>MGEIIPRAAPSQNGGVHSGVLSWRKVACVLRRAIRPGVWLLQPLVISVVVQRATGCSSPWGLTRCNINTGIGIGGAATLLETFLLRNTMKPLALAVLVLFLLAAACGICVAGYGASSTRNEILQLALPQKLFVKENQGLCPERDFKVEHGGFSDTPIDCLKHVSGTRTLVSSGPSDNTLHIWQIGDEDSDVIRRAGVIEPEVRVKAGSRVASGVSRTPCVLHASRIKDLQITELELRRVLYSVAADCADRVSGLEFLTADVFLVCADSGDLWLCDVRDPAGPRPTATPEGQGPRWCMGVKKGHSHVEAASSTVAQLSSSCQVLVTDLRSPKSPLYQAKLNIHHDSPSADLMAVTWAPALDDCLAVSGFDGAVRVYETKAWSPNAAEAEPLFVHKGHSLSHGPESGRGAAVVTTHVWHPWKPRTVLSAATNGSLHVWDWVDNQARGR</sequence>
<keyword evidence="3" id="KW-1185">Reference proteome</keyword>
<dbReference type="Proteomes" id="UP000736164">
    <property type="component" value="Unassembled WGS sequence"/>
</dbReference>
<keyword evidence="1" id="KW-1133">Transmembrane helix</keyword>
<comment type="caution">
    <text evidence="2">The sequence shown here is derived from an EMBL/GenBank/DDBJ whole genome shotgun (WGS) entry which is preliminary data.</text>
</comment>
<dbReference type="GO" id="GO:0005829">
    <property type="term" value="C:cytosol"/>
    <property type="evidence" value="ECO:0007669"/>
    <property type="project" value="TreeGrafter"/>
</dbReference>
<keyword evidence="1" id="KW-0472">Membrane</keyword>
<protein>
    <submittedName>
        <fullName evidence="2">WDR73 protein</fullName>
    </submittedName>
</protein>
<dbReference type="InterPro" id="IPR042795">
    <property type="entry name" value="Wdr73"/>
</dbReference>
<keyword evidence="1" id="KW-0812">Transmembrane</keyword>
<dbReference type="SUPFAM" id="SSF50978">
    <property type="entry name" value="WD40 repeat-like"/>
    <property type="match status" value="1"/>
</dbReference>
<dbReference type="Gene3D" id="2.130.10.10">
    <property type="entry name" value="YVTN repeat-like/Quinoprotein amine dehydrogenase"/>
    <property type="match status" value="1"/>
</dbReference>
<dbReference type="PANTHER" id="PTHR46947:SF1">
    <property type="entry name" value="WD REPEAT-CONTAINING PROTEIN 73"/>
    <property type="match status" value="1"/>
</dbReference>